<dbReference type="OrthoDB" id="2555274at2"/>
<dbReference type="PROSITE" id="PS51318">
    <property type="entry name" value="TAT"/>
    <property type="match status" value="1"/>
</dbReference>
<gene>
    <name evidence="3" type="ORF">EGT74_06195</name>
</gene>
<evidence type="ECO:0000313" key="3">
    <source>
        <dbReference type="EMBL" id="RPE13121.1"/>
    </source>
</evidence>
<protein>
    <submittedName>
        <fullName evidence="3">Sugar phosphate isomerase/epimerase</fullName>
    </submittedName>
</protein>
<dbReference type="InterPro" id="IPR013022">
    <property type="entry name" value="Xyl_isomerase-like_TIM-brl"/>
</dbReference>
<accession>A0A3N4Q6F9</accession>
<name>A0A3N4Q6F9_9BACT</name>
<feature type="domain" description="Xylose isomerase-like TIM barrel" evidence="2">
    <location>
        <begin position="66"/>
        <end position="232"/>
    </location>
</feature>
<keyword evidence="3" id="KW-0413">Isomerase</keyword>
<sequence length="317" mass="35531">MQLNRRNFLKQSATMSATAFLPSLPAFSYSPDTAPASAPAPAAADGFRLVVLATNWGFSGTHDEFLKRAKDAGYDGMEVWWPGDAAGQDALFNALAKHKMEVGFLCGSGSSDFAKHAEQFEAAVKAAATQQRQRPLYINCHSGKDYFTFEQNTKLIEMTTRISQQSGVMVCHETHRSRMMFAAHVTRRFIETQPALRLTLDISHWCNVHESLLQDQQETVAMALARAGHIHARIGHPEGPQVNDPRAPEWESTVKAHFAWWDEIARQKKAKGEVMTVLTEFGPVDYMPALPYTRQPVANQWDINVHMMKLLKARYGK</sequence>
<dbReference type="Proteomes" id="UP000278351">
    <property type="component" value="Unassembled WGS sequence"/>
</dbReference>
<evidence type="ECO:0000259" key="2">
    <source>
        <dbReference type="Pfam" id="PF01261"/>
    </source>
</evidence>
<evidence type="ECO:0000313" key="4">
    <source>
        <dbReference type="Proteomes" id="UP000278351"/>
    </source>
</evidence>
<keyword evidence="4" id="KW-1185">Reference proteome</keyword>
<dbReference type="Gene3D" id="3.20.20.150">
    <property type="entry name" value="Divalent-metal-dependent TIM barrel enzymes"/>
    <property type="match status" value="1"/>
</dbReference>
<dbReference type="InterPro" id="IPR036237">
    <property type="entry name" value="Xyl_isomerase-like_sf"/>
</dbReference>
<dbReference type="EMBL" id="RPDH01000001">
    <property type="protein sequence ID" value="RPE13121.1"/>
    <property type="molecule type" value="Genomic_DNA"/>
</dbReference>
<dbReference type="InterPro" id="IPR006311">
    <property type="entry name" value="TAT_signal"/>
</dbReference>
<feature type="chain" id="PRO_5018271813" evidence="1">
    <location>
        <begin position="29"/>
        <end position="317"/>
    </location>
</feature>
<dbReference type="GO" id="GO:0016853">
    <property type="term" value="F:isomerase activity"/>
    <property type="evidence" value="ECO:0007669"/>
    <property type="project" value="UniProtKB-KW"/>
</dbReference>
<proteinExistence type="predicted"/>
<reference evidence="3 4" key="1">
    <citation type="submission" date="2018-11" db="EMBL/GenBank/DDBJ databases">
        <title>Chitinophaga lutea sp.nov., isolate from arsenic contaminated soil.</title>
        <authorList>
            <person name="Zong Y."/>
        </authorList>
    </citation>
    <scope>NUCLEOTIDE SEQUENCE [LARGE SCALE GENOMIC DNA]</scope>
    <source>
        <strain evidence="3 4">ZY74</strain>
    </source>
</reference>
<keyword evidence="1" id="KW-0732">Signal</keyword>
<dbReference type="Pfam" id="PF01261">
    <property type="entry name" value="AP_endonuc_2"/>
    <property type="match status" value="1"/>
</dbReference>
<organism evidence="3 4">
    <name type="scientific">Chitinophaga lutea</name>
    <dbReference type="NCBI Taxonomy" id="2488634"/>
    <lineage>
        <taxon>Bacteria</taxon>
        <taxon>Pseudomonadati</taxon>
        <taxon>Bacteroidota</taxon>
        <taxon>Chitinophagia</taxon>
        <taxon>Chitinophagales</taxon>
        <taxon>Chitinophagaceae</taxon>
        <taxon>Chitinophaga</taxon>
    </lineage>
</organism>
<feature type="signal peptide" evidence="1">
    <location>
        <begin position="1"/>
        <end position="28"/>
    </location>
</feature>
<dbReference type="SUPFAM" id="SSF51658">
    <property type="entry name" value="Xylose isomerase-like"/>
    <property type="match status" value="1"/>
</dbReference>
<evidence type="ECO:0000256" key="1">
    <source>
        <dbReference type="SAM" id="SignalP"/>
    </source>
</evidence>
<comment type="caution">
    <text evidence="3">The sequence shown here is derived from an EMBL/GenBank/DDBJ whole genome shotgun (WGS) entry which is preliminary data.</text>
</comment>
<dbReference type="AlphaFoldDB" id="A0A3N4Q6F9"/>